<evidence type="ECO:0008006" key="4">
    <source>
        <dbReference type="Google" id="ProtNLM"/>
    </source>
</evidence>
<sequence length="453" mass="52021">MNEPESHPIEGQTIIINSENEAGFQEDHLKIVGKILTDKEINFRTTKAALLGIWGHPEGVAINEVGRNTVLISLRNKLKGCWIATANRPKAWIDFKFERINNSYCLNFGIIGHGKKDCQKPMAKAAWDPQLPRYRPGLGVPRAPRIIVTEARSTEEEQFQKWEAQKTADTKQEDSLGGDKIRIEFESQGSGTHMENSLSSTQDRWRKLEKKYLQKLNQQFAHDKITNQIQADAIAPQKENRATQSTNSDSINQFNTGPMCMNEDRQDEQLPQQHSLTIMNEKEPESKHIHTIQDILQQKYGNTSNITPTSQDYITCCQYDASNINTTQQGEHKEEIKGNNKRKPEFKSSDQVAMQQTHEGAIYYVQLPEDDATMEREDQLKTRKDETEVWENELASSMHRSLNLKRGREITDKFTIEDFNQNQEQSLEIKKRKTNFMITMAEEAGLIKPHPQP</sequence>
<organism evidence="2 3">
    <name type="scientific">Stylosanthes scabra</name>
    <dbReference type="NCBI Taxonomy" id="79078"/>
    <lineage>
        <taxon>Eukaryota</taxon>
        <taxon>Viridiplantae</taxon>
        <taxon>Streptophyta</taxon>
        <taxon>Embryophyta</taxon>
        <taxon>Tracheophyta</taxon>
        <taxon>Spermatophyta</taxon>
        <taxon>Magnoliopsida</taxon>
        <taxon>eudicotyledons</taxon>
        <taxon>Gunneridae</taxon>
        <taxon>Pentapetalae</taxon>
        <taxon>rosids</taxon>
        <taxon>fabids</taxon>
        <taxon>Fabales</taxon>
        <taxon>Fabaceae</taxon>
        <taxon>Papilionoideae</taxon>
        <taxon>50 kb inversion clade</taxon>
        <taxon>dalbergioids sensu lato</taxon>
        <taxon>Dalbergieae</taxon>
        <taxon>Pterocarpus clade</taxon>
        <taxon>Stylosanthes</taxon>
    </lineage>
</organism>
<gene>
    <name evidence="2" type="ORF">PIB30_083372</name>
</gene>
<keyword evidence="3" id="KW-1185">Reference proteome</keyword>
<evidence type="ECO:0000313" key="2">
    <source>
        <dbReference type="EMBL" id="MED6126946.1"/>
    </source>
</evidence>
<feature type="region of interest" description="Disordered" evidence="1">
    <location>
        <begin position="327"/>
        <end position="347"/>
    </location>
</feature>
<dbReference type="EMBL" id="JASCZI010031524">
    <property type="protein sequence ID" value="MED6126946.1"/>
    <property type="molecule type" value="Genomic_DNA"/>
</dbReference>
<feature type="region of interest" description="Disordered" evidence="1">
    <location>
        <begin position="158"/>
        <end position="177"/>
    </location>
</feature>
<evidence type="ECO:0000313" key="3">
    <source>
        <dbReference type="Proteomes" id="UP001341840"/>
    </source>
</evidence>
<protein>
    <recommendedName>
        <fullName evidence="4">Zinc knuckle CX2CX4HX4C domain-containing protein</fullName>
    </recommendedName>
</protein>
<dbReference type="Proteomes" id="UP001341840">
    <property type="component" value="Unassembled WGS sequence"/>
</dbReference>
<comment type="caution">
    <text evidence="2">The sequence shown here is derived from an EMBL/GenBank/DDBJ whole genome shotgun (WGS) entry which is preliminary data.</text>
</comment>
<name>A0ABU6RT10_9FABA</name>
<reference evidence="2 3" key="1">
    <citation type="journal article" date="2023" name="Plants (Basel)">
        <title>Bridging the Gap: Combining Genomics and Transcriptomics Approaches to Understand Stylosanthes scabra, an Orphan Legume from the Brazilian Caatinga.</title>
        <authorList>
            <person name="Ferreira-Neto J.R.C."/>
            <person name="da Silva M.D."/>
            <person name="Binneck E."/>
            <person name="de Melo N.F."/>
            <person name="da Silva R.H."/>
            <person name="de Melo A.L.T.M."/>
            <person name="Pandolfi V."/>
            <person name="Bustamante F.O."/>
            <person name="Brasileiro-Vidal A.C."/>
            <person name="Benko-Iseppon A.M."/>
        </authorList>
    </citation>
    <scope>NUCLEOTIDE SEQUENCE [LARGE SCALE GENOMIC DNA]</scope>
    <source>
        <tissue evidence="2">Leaves</tissue>
    </source>
</reference>
<proteinExistence type="predicted"/>
<feature type="compositionally biased region" description="Basic and acidic residues" evidence="1">
    <location>
        <begin position="330"/>
        <end position="347"/>
    </location>
</feature>
<accession>A0ABU6RT10</accession>
<evidence type="ECO:0000256" key="1">
    <source>
        <dbReference type="SAM" id="MobiDB-lite"/>
    </source>
</evidence>